<dbReference type="EMBL" id="NUDL01000079">
    <property type="protein sequence ID" value="PEM50843.1"/>
    <property type="molecule type" value="Genomic_DNA"/>
</dbReference>
<sequence length="60" mass="6748">MEELPDKIIGLDQIRINRGIGKICKCKNRKFVLDTTNKRITCHSCGSVVDPYDAIVDLSI</sequence>
<evidence type="ECO:0000313" key="2">
    <source>
        <dbReference type="Proteomes" id="UP000220621"/>
    </source>
</evidence>
<comment type="caution">
    <text evidence="1">The sequence shown here is derived from an EMBL/GenBank/DDBJ whole genome shotgun (WGS) entry which is preliminary data.</text>
</comment>
<organism evidence="1 2">
    <name type="scientific">Bacillus wiedmannii</name>
    <dbReference type="NCBI Taxonomy" id="1890302"/>
    <lineage>
        <taxon>Bacteria</taxon>
        <taxon>Bacillati</taxon>
        <taxon>Bacillota</taxon>
        <taxon>Bacilli</taxon>
        <taxon>Bacillales</taxon>
        <taxon>Bacillaceae</taxon>
        <taxon>Bacillus</taxon>
        <taxon>Bacillus cereus group</taxon>
    </lineage>
</organism>
<protein>
    <submittedName>
        <fullName evidence="1">Uncharacterized protein</fullName>
    </submittedName>
</protein>
<dbReference type="Proteomes" id="UP000220621">
    <property type="component" value="Unassembled WGS sequence"/>
</dbReference>
<reference evidence="1 2" key="1">
    <citation type="submission" date="2017-09" db="EMBL/GenBank/DDBJ databases">
        <title>Large-scale bioinformatics analysis of Bacillus genomes uncovers conserved roles of natural products in bacterial physiology.</title>
        <authorList>
            <consortium name="Agbiome Team Llc"/>
            <person name="Bleich R.M."/>
            <person name="Grubbs K.J."/>
            <person name="Santa Maria K.C."/>
            <person name="Allen S.E."/>
            <person name="Farag S."/>
            <person name="Shank E.A."/>
            <person name="Bowers A."/>
        </authorList>
    </citation>
    <scope>NUCLEOTIDE SEQUENCE [LARGE SCALE GENOMIC DNA]</scope>
    <source>
        <strain evidence="1 2">AFS010764</strain>
    </source>
</reference>
<name>A0A2A8BJ53_9BACI</name>
<gene>
    <name evidence="1" type="ORF">CN611_22330</name>
</gene>
<accession>A0A2A8BJ53</accession>
<dbReference type="AlphaFoldDB" id="A0A2A8BJ53"/>
<proteinExistence type="predicted"/>
<evidence type="ECO:0000313" key="1">
    <source>
        <dbReference type="EMBL" id="PEM50843.1"/>
    </source>
</evidence>